<sequence>MAAAECGDELLDSPMAAVGDTSTASVMDGAGLLQRGGRPCCDGPAAAFLPSATPWNHLLPPLVPALAARGKRSRARRSRRATASLRSSPVGCGPVHLSNFPRRQPPSGEGARQPPTSRILPGPPPLPQSLVSSTPSPATSQPGGQAGIQHRTHPAPLARRGPVRCGAYSLPGQPASCQAGRRQPAPPCAAGSPRPHMLLF</sequence>
<evidence type="ECO:0000256" key="1">
    <source>
        <dbReference type="SAM" id="MobiDB-lite"/>
    </source>
</evidence>
<dbReference type="Gramene" id="PVH39463">
    <property type="protein sequence ID" value="PVH39463"/>
    <property type="gene ID" value="PAHAL_5G507500"/>
</dbReference>
<dbReference type="Proteomes" id="UP000243499">
    <property type="component" value="Chromosome 5"/>
</dbReference>
<accession>A0A2T8IP58</accession>
<organism evidence="2">
    <name type="scientific">Panicum hallii</name>
    <dbReference type="NCBI Taxonomy" id="206008"/>
    <lineage>
        <taxon>Eukaryota</taxon>
        <taxon>Viridiplantae</taxon>
        <taxon>Streptophyta</taxon>
        <taxon>Embryophyta</taxon>
        <taxon>Tracheophyta</taxon>
        <taxon>Spermatophyta</taxon>
        <taxon>Magnoliopsida</taxon>
        <taxon>Liliopsida</taxon>
        <taxon>Poales</taxon>
        <taxon>Poaceae</taxon>
        <taxon>PACMAD clade</taxon>
        <taxon>Panicoideae</taxon>
        <taxon>Panicodae</taxon>
        <taxon>Paniceae</taxon>
        <taxon>Panicinae</taxon>
        <taxon>Panicum</taxon>
        <taxon>Panicum sect. Panicum</taxon>
    </lineage>
</organism>
<protein>
    <submittedName>
        <fullName evidence="2">Uncharacterized protein</fullName>
    </submittedName>
</protein>
<feature type="compositionally biased region" description="Basic residues" evidence="1">
    <location>
        <begin position="69"/>
        <end position="80"/>
    </location>
</feature>
<feature type="compositionally biased region" description="Polar residues" evidence="1">
    <location>
        <begin position="129"/>
        <end position="143"/>
    </location>
</feature>
<feature type="region of interest" description="Disordered" evidence="1">
    <location>
        <begin position="69"/>
        <end position="200"/>
    </location>
</feature>
<dbReference type="AlphaFoldDB" id="A0A2T8IP58"/>
<reference evidence="2" key="1">
    <citation type="submission" date="2018-04" db="EMBL/GenBank/DDBJ databases">
        <title>WGS assembly of Panicum hallii.</title>
        <authorList>
            <person name="Lovell J."/>
            <person name="Jenkins J."/>
            <person name="Lowry D."/>
            <person name="Mamidi S."/>
            <person name="Sreedasyam A."/>
            <person name="Weng X."/>
            <person name="Barry K."/>
            <person name="Bonette J."/>
            <person name="Campitelli B."/>
            <person name="Daum C."/>
            <person name="Gordon S."/>
            <person name="Gould B."/>
            <person name="Lipzen A."/>
            <person name="Macqueen A."/>
            <person name="Palacio-Mejia J."/>
            <person name="Plott C."/>
            <person name="Shakirov E."/>
            <person name="Shu S."/>
            <person name="Yoshinaga Y."/>
            <person name="Zane M."/>
            <person name="Rokhsar D."/>
            <person name="Grimwood J."/>
            <person name="Schmutz J."/>
            <person name="Juenger T."/>
        </authorList>
    </citation>
    <scope>NUCLEOTIDE SEQUENCE [LARGE SCALE GENOMIC DNA]</scope>
    <source>
        <strain evidence="2">FIL2</strain>
    </source>
</reference>
<name>A0A2T8IP58_9POAL</name>
<dbReference type="EMBL" id="CM008050">
    <property type="protein sequence ID" value="PVH39463.1"/>
    <property type="molecule type" value="Genomic_DNA"/>
</dbReference>
<evidence type="ECO:0000313" key="2">
    <source>
        <dbReference type="EMBL" id="PVH39463.1"/>
    </source>
</evidence>
<proteinExistence type="predicted"/>
<gene>
    <name evidence="2" type="ORF">PAHAL_5G507500</name>
</gene>